<evidence type="ECO:0000256" key="4">
    <source>
        <dbReference type="ARBA" id="ARBA00022989"/>
    </source>
</evidence>
<dbReference type="GO" id="GO:0022857">
    <property type="term" value="F:transmembrane transporter activity"/>
    <property type="evidence" value="ECO:0007669"/>
    <property type="project" value="TreeGrafter"/>
</dbReference>
<dbReference type="Pfam" id="PF12704">
    <property type="entry name" value="MacB_PCD"/>
    <property type="match status" value="1"/>
</dbReference>
<evidence type="ECO:0000313" key="10">
    <source>
        <dbReference type="Proteomes" id="UP000068447"/>
    </source>
</evidence>
<feature type="transmembrane region" description="Helical" evidence="6">
    <location>
        <begin position="365"/>
        <end position="388"/>
    </location>
</feature>
<accession>A0A0U2QP65</accession>
<evidence type="ECO:0000259" key="7">
    <source>
        <dbReference type="Pfam" id="PF02687"/>
    </source>
</evidence>
<name>A0A0U2QP65_9ALTE</name>
<proteinExistence type="predicted"/>
<protein>
    <submittedName>
        <fullName evidence="9">ABC transporter substrate-binding protein</fullName>
    </submittedName>
</protein>
<feature type="transmembrane region" description="Helical" evidence="6">
    <location>
        <begin position="21"/>
        <end position="44"/>
    </location>
</feature>
<comment type="subcellular location">
    <subcellularLocation>
        <location evidence="1">Cell membrane</location>
        <topology evidence="1">Multi-pass membrane protein</topology>
    </subcellularLocation>
</comment>
<keyword evidence="2" id="KW-1003">Cell membrane</keyword>
<dbReference type="PANTHER" id="PTHR30572">
    <property type="entry name" value="MEMBRANE COMPONENT OF TRANSPORTER-RELATED"/>
    <property type="match status" value="1"/>
</dbReference>
<dbReference type="STRING" id="1526571.AT746_15170"/>
<keyword evidence="10" id="KW-1185">Reference proteome</keyword>
<evidence type="ECO:0000256" key="2">
    <source>
        <dbReference type="ARBA" id="ARBA00022475"/>
    </source>
</evidence>
<dbReference type="AlphaFoldDB" id="A0A0U2QP65"/>
<dbReference type="EMBL" id="CP013650">
    <property type="protein sequence ID" value="ALS99467.1"/>
    <property type="molecule type" value="Genomic_DNA"/>
</dbReference>
<gene>
    <name evidence="9" type="ORF">AT746_15170</name>
</gene>
<dbReference type="GO" id="GO:0005886">
    <property type="term" value="C:plasma membrane"/>
    <property type="evidence" value="ECO:0007669"/>
    <property type="project" value="UniProtKB-SubCell"/>
</dbReference>
<evidence type="ECO:0000256" key="5">
    <source>
        <dbReference type="ARBA" id="ARBA00023136"/>
    </source>
</evidence>
<dbReference type="Proteomes" id="UP000068447">
    <property type="component" value="Chromosome"/>
</dbReference>
<dbReference type="RefSeq" id="WP_062481867.1">
    <property type="nucleotide sequence ID" value="NZ_CP013650.1"/>
</dbReference>
<dbReference type="InterPro" id="IPR050250">
    <property type="entry name" value="Macrolide_Exporter_MacB"/>
</dbReference>
<feature type="transmembrane region" description="Helical" evidence="6">
    <location>
        <begin position="310"/>
        <end position="332"/>
    </location>
</feature>
<keyword evidence="5 6" id="KW-0472">Membrane</keyword>
<keyword evidence="4 6" id="KW-1133">Transmembrane helix</keyword>
<evidence type="ECO:0000313" key="9">
    <source>
        <dbReference type="EMBL" id="ALS99467.1"/>
    </source>
</evidence>
<feature type="transmembrane region" description="Helical" evidence="6">
    <location>
        <begin position="400"/>
        <end position="420"/>
    </location>
</feature>
<evidence type="ECO:0000256" key="6">
    <source>
        <dbReference type="SAM" id="Phobius"/>
    </source>
</evidence>
<reference evidence="9 10" key="1">
    <citation type="submission" date="2015-12" db="EMBL/GenBank/DDBJ databases">
        <title>Complete genome of Lacimicrobium alkaliphilum KCTC 32984.</title>
        <authorList>
            <person name="Kim S.-G."/>
            <person name="Lee Y.-J."/>
        </authorList>
    </citation>
    <scope>NUCLEOTIDE SEQUENCE [LARGE SCALE GENOMIC DNA]</scope>
    <source>
        <strain evidence="9 10">YelD216</strain>
    </source>
</reference>
<evidence type="ECO:0000259" key="8">
    <source>
        <dbReference type="Pfam" id="PF12704"/>
    </source>
</evidence>
<evidence type="ECO:0000256" key="3">
    <source>
        <dbReference type="ARBA" id="ARBA00022692"/>
    </source>
</evidence>
<dbReference type="KEGG" id="lal:AT746_15170"/>
<evidence type="ECO:0000256" key="1">
    <source>
        <dbReference type="ARBA" id="ARBA00004651"/>
    </source>
</evidence>
<keyword evidence="3 6" id="KW-0812">Transmembrane</keyword>
<dbReference type="Pfam" id="PF02687">
    <property type="entry name" value="FtsX"/>
    <property type="match status" value="1"/>
</dbReference>
<dbReference type="InterPro" id="IPR003838">
    <property type="entry name" value="ABC3_permease_C"/>
</dbReference>
<dbReference type="InterPro" id="IPR025857">
    <property type="entry name" value="MacB_PCD"/>
</dbReference>
<feature type="domain" description="ABC3 transporter permease C-terminal" evidence="7">
    <location>
        <begin position="314"/>
        <end position="430"/>
    </location>
</feature>
<dbReference type="OrthoDB" id="8735006at2"/>
<organism evidence="9 10">
    <name type="scientific">Lacimicrobium alkaliphilum</name>
    <dbReference type="NCBI Taxonomy" id="1526571"/>
    <lineage>
        <taxon>Bacteria</taxon>
        <taxon>Pseudomonadati</taxon>
        <taxon>Pseudomonadota</taxon>
        <taxon>Gammaproteobacteria</taxon>
        <taxon>Alteromonadales</taxon>
        <taxon>Alteromonadaceae</taxon>
        <taxon>Lacimicrobium</taxon>
    </lineage>
</organism>
<dbReference type="PROSITE" id="PS51257">
    <property type="entry name" value="PROKAR_LIPOPROTEIN"/>
    <property type="match status" value="1"/>
</dbReference>
<dbReference type="PANTHER" id="PTHR30572:SF18">
    <property type="entry name" value="ABC-TYPE MACROLIDE FAMILY EXPORT SYSTEM PERMEASE COMPONENT 2"/>
    <property type="match status" value="1"/>
</dbReference>
<sequence length="437" mass="48103">MISYYMKLALLSLRRNPLLSGLMVLAIGLGVGACMTIITVNYLMSADPIPQKSGQLFYVQVDSWDPHDTRDERNLPPDQLTWTDATNLMAAKRAYRQAAMASSGGVVEPADADAKPFNASIRLTYQDFFSMFEVPFLYGSPWSAEDDANERQVVVLSKAMNDKIFGGSDSTGQTLRIAGTLFTVAGVLDHWQPVPRFYDLTTGAFNTTEDLFMPLSLKMPLELNSSGNVNCWKEPEEPGFKGFLLSECVNFQMWVELPDADAKADYMAFLDNYVNAQKELGRFPRPLNNRLSDVMQWMEIEEVVADDARIMLWLSFMFLAVCLLNTIALLLAKFSAKAPEIGLRRAIGASRGDVFTQHLLEAGSIGLLGGLLGLMLALLGLQGVGALYGEFADNLTSLDVPLVLLALLLALVASLLAGLYPTWRACQVNPSQQLKSQ</sequence>
<feature type="domain" description="MacB-like periplasmic core" evidence="8">
    <location>
        <begin position="20"/>
        <end position="260"/>
    </location>
</feature>